<dbReference type="HOGENOM" id="CLU_508731_0_0_11"/>
<evidence type="ECO:0000256" key="1">
    <source>
        <dbReference type="SAM" id="MobiDB-lite"/>
    </source>
</evidence>
<evidence type="ECO:0000313" key="2">
    <source>
        <dbReference type="EMBL" id="BAC17200.1"/>
    </source>
</evidence>
<dbReference type="AlphaFoldDB" id="Q8FSK0"/>
<sequence length="535" mass="59112">MFDPPGRDEKLRVVRVLQASDFGEVLLRAVPGIHQPPGRPDPQLLSRGQHHRHRRTDIGGGVTQLGGHDHLMLSIHHRLRVIAVIKPTGTQLHDPGIRIREITLRRGFHHCRIRRGLPLVRDRVVIITPVPCLGFRHLPCFVRGVLFQLLARPTQRCQPGGPADQLLRQLITAGIDPVTLILDLIRGRRIVKHLLDLLSQLLLGRDQALVTHGLTTGGIRLHLRPVQRNRAQFHHARFPAQGQRLDKHPGQRLKVAGPKPAKRPEIRACASGEPAKRHAVDTRCFQFPGGPYPGAVAVEHDPQHHPGIIGWAPLGPGVGIIEPGQIQFRVDEVGDEPGEVVIRQPLIQRRRQQHHRVGVERGEAFIHRRFHRVRGRDPLESLFGEQAIIGSTTHGGYYPTSPSRTGGRHPGSGHRLKTHAPRGRDGRSGSRRTLVLATGFLDVPAVRCPTLPDQHETNDTGDDEEDRTEDDVEHPVVRLGSDGVCTPAEEDDSNASEGDQQKAHAGPRGTTLQGGVRSGVTHRGVPIDVVHTLRS</sequence>
<feature type="region of interest" description="Disordered" evidence="1">
    <location>
        <begin position="32"/>
        <end position="61"/>
    </location>
</feature>
<feature type="region of interest" description="Disordered" evidence="1">
    <location>
        <begin position="391"/>
        <end position="430"/>
    </location>
</feature>
<accession>Q8FSK0</accession>
<organism evidence="2 3">
    <name type="scientific">Corynebacterium efficiens (strain DSM 44549 / YS-314 / AJ 12310 / JCM 11189 / NBRC 100395)</name>
    <dbReference type="NCBI Taxonomy" id="196164"/>
    <lineage>
        <taxon>Bacteria</taxon>
        <taxon>Bacillati</taxon>
        <taxon>Actinomycetota</taxon>
        <taxon>Actinomycetes</taxon>
        <taxon>Mycobacteriales</taxon>
        <taxon>Corynebacteriaceae</taxon>
        <taxon>Corynebacterium</taxon>
    </lineage>
</organism>
<evidence type="ECO:0000313" key="3">
    <source>
        <dbReference type="Proteomes" id="UP000001409"/>
    </source>
</evidence>
<dbReference type="Proteomes" id="UP000001409">
    <property type="component" value="Chromosome"/>
</dbReference>
<dbReference type="eggNOG" id="ENOG5031MPQ">
    <property type="taxonomic scope" value="Bacteria"/>
</dbReference>
<name>Q8FSK0_COREF</name>
<feature type="compositionally biased region" description="Acidic residues" evidence="1">
    <location>
        <begin position="459"/>
        <end position="472"/>
    </location>
</feature>
<dbReference type="KEGG" id="cef:CE0390"/>
<reference evidence="2 3" key="1">
    <citation type="journal article" date="2003" name="Genome Res.">
        <title>Comparative complete genome sequence analysis of the amino acid replacements responsible for the thermostability of Corynebacterium efficiens.</title>
        <authorList>
            <person name="Nishio Y."/>
            <person name="Nakamura Y."/>
            <person name="Kawarabayasi Y."/>
            <person name="Usuda Y."/>
            <person name="Kimura E."/>
            <person name="Sugimoto S."/>
            <person name="Matsui K."/>
            <person name="Yamagishi A."/>
            <person name="Kikuchi H."/>
            <person name="Ikeo K."/>
            <person name="Gojobori T."/>
        </authorList>
    </citation>
    <scope>NUCLEOTIDE SEQUENCE [LARGE SCALE GENOMIC DNA]</scope>
    <source>
        <strain evidence="3">DSM 44549 / YS-314 / AJ 12310 / JCM 11189 / NBRC 100395</strain>
    </source>
</reference>
<protein>
    <submittedName>
        <fullName evidence="2">Uncharacterized protein</fullName>
    </submittedName>
</protein>
<feature type="compositionally biased region" description="Polar residues" evidence="1">
    <location>
        <begin position="391"/>
        <end position="404"/>
    </location>
</feature>
<feature type="region of interest" description="Disordered" evidence="1">
    <location>
        <begin position="447"/>
        <end position="523"/>
    </location>
</feature>
<feature type="compositionally biased region" description="Basic residues" evidence="1">
    <location>
        <begin position="411"/>
        <end position="421"/>
    </location>
</feature>
<proteinExistence type="predicted"/>
<keyword evidence="3" id="KW-1185">Reference proteome</keyword>
<dbReference type="EMBL" id="BA000035">
    <property type="protein sequence ID" value="BAC17200.1"/>
    <property type="molecule type" value="Genomic_DNA"/>
</dbReference>